<sequence length="131" mass="14328">MAQHVTSQDQMHLVDEHGNPRVIAPTGAGGDAMKKEHEHHHHEGQQQLHHRSGSSSSSSSEDDGEGGRRKKGIKEKIKEKLTGDTTHDDKKELTDQQLPASQITTTPTSETAEGEKKGVMGKIKEKIPGMH</sequence>
<dbReference type="GO" id="GO:0009737">
    <property type="term" value="P:response to abscisic acid"/>
    <property type="evidence" value="ECO:0007669"/>
    <property type="project" value="TreeGrafter"/>
</dbReference>
<feature type="compositionally biased region" description="Basic and acidic residues" evidence="3">
    <location>
        <begin position="32"/>
        <end position="44"/>
    </location>
</feature>
<dbReference type="GO" id="GO:0009414">
    <property type="term" value="P:response to water deprivation"/>
    <property type="evidence" value="ECO:0007669"/>
    <property type="project" value="TreeGrafter"/>
</dbReference>
<gene>
    <name evidence="4" type="ORF">RND71_019474</name>
</gene>
<feature type="compositionally biased region" description="Basic and acidic residues" evidence="3">
    <location>
        <begin position="74"/>
        <end position="94"/>
    </location>
</feature>
<dbReference type="PANTHER" id="PTHR33346:SF51">
    <property type="entry name" value="ABSCISIC ACID AND ENVIRONMENTAL STRESS-INDUCIBLE PROTEIN TAS14-LIKE"/>
    <property type="match status" value="1"/>
</dbReference>
<comment type="similarity">
    <text evidence="1 2">Belongs to the plant dehydrin family.</text>
</comment>
<keyword evidence="5" id="KW-1185">Reference proteome</keyword>
<proteinExistence type="inferred from homology"/>
<evidence type="ECO:0000256" key="2">
    <source>
        <dbReference type="RuleBase" id="RU003995"/>
    </source>
</evidence>
<reference evidence="4" key="1">
    <citation type="submission" date="2023-12" db="EMBL/GenBank/DDBJ databases">
        <title>Genome assembly of Anisodus tanguticus.</title>
        <authorList>
            <person name="Wang Y.-J."/>
        </authorList>
    </citation>
    <scope>NUCLEOTIDE SEQUENCE</scope>
    <source>
        <strain evidence="4">KB-2021</strain>
        <tissue evidence="4">Leaf</tissue>
    </source>
</reference>
<dbReference type="GO" id="GO:0009631">
    <property type="term" value="P:cold acclimation"/>
    <property type="evidence" value="ECO:0007669"/>
    <property type="project" value="TreeGrafter"/>
</dbReference>
<dbReference type="GO" id="GO:0005829">
    <property type="term" value="C:cytosol"/>
    <property type="evidence" value="ECO:0007669"/>
    <property type="project" value="TreeGrafter"/>
</dbReference>
<organism evidence="4 5">
    <name type="scientific">Anisodus tanguticus</name>
    <dbReference type="NCBI Taxonomy" id="243964"/>
    <lineage>
        <taxon>Eukaryota</taxon>
        <taxon>Viridiplantae</taxon>
        <taxon>Streptophyta</taxon>
        <taxon>Embryophyta</taxon>
        <taxon>Tracheophyta</taxon>
        <taxon>Spermatophyta</taxon>
        <taxon>Magnoliopsida</taxon>
        <taxon>eudicotyledons</taxon>
        <taxon>Gunneridae</taxon>
        <taxon>Pentapetalae</taxon>
        <taxon>asterids</taxon>
        <taxon>lamiids</taxon>
        <taxon>Solanales</taxon>
        <taxon>Solanaceae</taxon>
        <taxon>Solanoideae</taxon>
        <taxon>Hyoscyameae</taxon>
        <taxon>Anisodus</taxon>
    </lineage>
</organism>
<accession>A0AAE1RZI1</accession>
<dbReference type="InterPro" id="IPR000167">
    <property type="entry name" value="Dehydrin"/>
</dbReference>
<comment type="caution">
    <text evidence="4">The sequence shown here is derived from an EMBL/GenBank/DDBJ whole genome shotgun (WGS) entry which is preliminary data.</text>
</comment>
<dbReference type="PANTHER" id="PTHR33346">
    <property type="entry name" value="DEHYDRIN XERO 2-RELATED"/>
    <property type="match status" value="1"/>
</dbReference>
<feature type="compositionally biased region" description="Basic and acidic residues" evidence="3">
    <location>
        <begin position="113"/>
        <end position="131"/>
    </location>
</feature>
<dbReference type="Proteomes" id="UP001291623">
    <property type="component" value="Unassembled WGS sequence"/>
</dbReference>
<dbReference type="EMBL" id="JAVYJV010000010">
    <property type="protein sequence ID" value="KAK4360522.1"/>
    <property type="molecule type" value="Genomic_DNA"/>
</dbReference>
<evidence type="ECO:0000313" key="4">
    <source>
        <dbReference type="EMBL" id="KAK4360522.1"/>
    </source>
</evidence>
<dbReference type="InterPro" id="IPR030513">
    <property type="entry name" value="Dehydrin_CS"/>
</dbReference>
<feature type="compositionally biased region" description="Polar residues" evidence="3">
    <location>
        <begin position="95"/>
        <end position="111"/>
    </location>
</feature>
<protein>
    <recommendedName>
        <fullName evidence="6">Dehydrin</fullName>
    </recommendedName>
</protein>
<evidence type="ECO:0000256" key="3">
    <source>
        <dbReference type="SAM" id="MobiDB-lite"/>
    </source>
</evidence>
<evidence type="ECO:0000313" key="5">
    <source>
        <dbReference type="Proteomes" id="UP001291623"/>
    </source>
</evidence>
<evidence type="ECO:0000256" key="1">
    <source>
        <dbReference type="ARBA" id="ARBA00008403"/>
    </source>
</evidence>
<name>A0AAE1RZI1_9SOLA</name>
<dbReference type="PROSITE" id="PS00823">
    <property type="entry name" value="DEHYDRIN_2"/>
    <property type="match status" value="1"/>
</dbReference>
<feature type="compositionally biased region" description="Polar residues" evidence="3">
    <location>
        <begin position="1"/>
        <end position="10"/>
    </location>
</feature>
<dbReference type="PROSITE" id="PS00315">
    <property type="entry name" value="DEHYDRIN_1"/>
    <property type="match status" value="1"/>
</dbReference>
<dbReference type="Pfam" id="PF00257">
    <property type="entry name" value="Dehydrin"/>
    <property type="match status" value="1"/>
</dbReference>
<feature type="region of interest" description="Disordered" evidence="3">
    <location>
        <begin position="1"/>
        <end position="131"/>
    </location>
</feature>
<evidence type="ECO:0008006" key="6">
    <source>
        <dbReference type="Google" id="ProtNLM"/>
    </source>
</evidence>
<dbReference type="AlphaFoldDB" id="A0AAE1RZI1"/>